<evidence type="ECO:0000313" key="10">
    <source>
        <dbReference type="EMBL" id="AFS77680.1"/>
    </source>
</evidence>
<dbReference type="eggNOG" id="COG2323">
    <property type="taxonomic scope" value="Bacteria"/>
</dbReference>
<comment type="similarity">
    <text evidence="2">Belongs to the UPF0702 family.</text>
</comment>
<dbReference type="RefSeq" id="WP_014966817.1">
    <property type="nucleotide sequence ID" value="NC_018664.1"/>
</dbReference>
<dbReference type="InterPro" id="IPR048454">
    <property type="entry name" value="YetF_N"/>
</dbReference>
<keyword evidence="5 7" id="KW-1133">Transmembrane helix</keyword>
<keyword evidence="4 7" id="KW-0812">Transmembrane</keyword>
<dbReference type="InterPro" id="IPR023090">
    <property type="entry name" value="UPF0702_alpha/beta_dom_sf"/>
</dbReference>
<keyword evidence="3" id="KW-1003">Cell membrane</keyword>
<evidence type="ECO:0000256" key="6">
    <source>
        <dbReference type="ARBA" id="ARBA00023136"/>
    </source>
</evidence>
<gene>
    <name evidence="10" type="ordered locus">Curi_c06060</name>
</gene>
<dbReference type="STRING" id="1128398.Curi_c06060"/>
<protein>
    <recommendedName>
        <fullName evidence="12">DUF421 domain-containing protein</fullName>
    </recommendedName>
</protein>
<evidence type="ECO:0000256" key="7">
    <source>
        <dbReference type="SAM" id="Phobius"/>
    </source>
</evidence>
<dbReference type="PANTHER" id="PTHR34582">
    <property type="entry name" value="UPF0702 TRANSMEMBRANE PROTEIN YCAP"/>
    <property type="match status" value="1"/>
</dbReference>
<proteinExistence type="inferred from homology"/>
<dbReference type="AlphaFoldDB" id="K0AY45"/>
<organism evidence="10 11">
    <name type="scientific">Gottschalkia acidurici (strain ATCC 7906 / DSM 604 / BCRC 14475 / CIP 104303 / KCTC 5404 / NCIMB 10678 / 9a)</name>
    <name type="common">Clostridium acidurici</name>
    <dbReference type="NCBI Taxonomy" id="1128398"/>
    <lineage>
        <taxon>Bacteria</taxon>
        <taxon>Bacillati</taxon>
        <taxon>Bacillota</taxon>
        <taxon>Tissierellia</taxon>
        <taxon>Tissierellales</taxon>
        <taxon>Gottschalkiaceae</taxon>
        <taxon>Gottschalkia</taxon>
    </lineage>
</organism>
<dbReference type="PANTHER" id="PTHR34582:SF7">
    <property type="entry name" value="UPF0702 TRANSMEMBRANE PROTEIN YDFS"/>
    <property type="match status" value="1"/>
</dbReference>
<dbReference type="Pfam" id="PF20730">
    <property type="entry name" value="YetF_N"/>
    <property type="match status" value="1"/>
</dbReference>
<keyword evidence="11" id="KW-1185">Reference proteome</keyword>
<evidence type="ECO:0000259" key="9">
    <source>
        <dbReference type="Pfam" id="PF20730"/>
    </source>
</evidence>
<evidence type="ECO:0000256" key="4">
    <source>
        <dbReference type="ARBA" id="ARBA00022692"/>
    </source>
</evidence>
<dbReference type="Gene3D" id="3.30.240.20">
    <property type="entry name" value="bsu07140 like domains"/>
    <property type="match status" value="2"/>
</dbReference>
<dbReference type="EMBL" id="CP003326">
    <property type="protein sequence ID" value="AFS77680.1"/>
    <property type="molecule type" value="Genomic_DNA"/>
</dbReference>
<feature type="domain" description="YetF C-terminal" evidence="8">
    <location>
        <begin position="82"/>
        <end position="215"/>
    </location>
</feature>
<dbReference type="InterPro" id="IPR007353">
    <property type="entry name" value="DUF421"/>
</dbReference>
<comment type="subcellular location">
    <subcellularLocation>
        <location evidence="1">Cell membrane</location>
        <topology evidence="1">Multi-pass membrane protein</topology>
    </subcellularLocation>
</comment>
<evidence type="ECO:0000259" key="8">
    <source>
        <dbReference type="Pfam" id="PF04239"/>
    </source>
</evidence>
<evidence type="ECO:0008006" key="12">
    <source>
        <dbReference type="Google" id="ProtNLM"/>
    </source>
</evidence>
<reference evidence="10 11" key="1">
    <citation type="journal article" date="2012" name="PLoS ONE">
        <title>The purine-utilizing bacterium Clostridium acidurici 9a: a genome-guided metabolic reconsideration.</title>
        <authorList>
            <person name="Hartwich K."/>
            <person name="Poehlein A."/>
            <person name="Daniel R."/>
        </authorList>
    </citation>
    <scope>NUCLEOTIDE SEQUENCE [LARGE SCALE GENOMIC DNA]</scope>
    <source>
        <strain evidence="11">ATCC 7906 / DSM 604 / BCRC 14475 / CIP 104303 / KCTC 5404 / NCIMB 10678 / 9a</strain>
    </source>
</reference>
<evidence type="ECO:0000256" key="3">
    <source>
        <dbReference type="ARBA" id="ARBA00022475"/>
    </source>
</evidence>
<dbReference type="Pfam" id="PF04239">
    <property type="entry name" value="DUF421"/>
    <property type="match status" value="1"/>
</dbReference>
<evidence type="ECO:0000256" key="1">
    <source>
        <dbReference type="ARBA" id="ARBA00004651"/>
    </source>
</evidence>
<feature type="transmembrane region" description="Helical" evidence="7">
    <location>
        <begin position="60"/>
        <end position="81"/>
    </location>
</feature>
<feature type="transmembrane region" description="Helical" evidence="7">
    <location>
        <begin position="7"/>
        <end position="25"/>
    </location>
</feature>
<evidence type="ECO:0000313" key="11">
    <source>
        <dbReference type="Proteomes" id="UP000006094"/>
    </source>
</evidence>
<evidence type="ECO:0000256" key="2">
    <source>
        <dbReference type="ARBA" id="ARBA00006448"/>
    </source>
</evidence>
<dbReference type="Proteomes" id="UP000006094">
    <property type="component" value="Chromosome"/>
</dbReference>
<sequence>MKSLIEITIQTLLAFFSILYITRILGRQQVSQLTVAEYINGITFGSIAANLATDLENHTWQHLLGVILFGALTYFVNKVALKKRSLSKVFQGEPVLVIQDGQILERNLKRLGYNVDDLMVLLRQQDCFSPDDVEFGLIEMNGSLSIIKVGEKRNVTLGDLNITPSDESIPTELIIGGQIIYENLKQRKLTGKQLMKELNKYKIDKVSEVMYATVDRSGKFYVDKFKDNIRPGSDLSENNKGI</sequence>
<dbReference type="HOGENOM" id="CLU_077149_0_2_9"/>
<name>K0AY45_GOTA9</name>
<evidence type="ECO:0000256" key="5">
    <source>
        <dbReference type="ARBA" id="ARBA00022989"/>
    </source>
</evidence>
<dbReference type="KEGG" id="cad:Curi_c06060"/>
<dbReference type="GO" id="GO:0005886">
    <property type="term" value="C:plasma membrane"/>
    <property type="evidence" value="ECO:0007669"/>
    <property type="project" value="UniProtKB-SubCell"/>
</dbReference>
<feature type="domain" description="YetF-like N-terminal transmembrane" evidence="9">
    <location>
        <begin position="5"/>
        <end position="78"/>
    </location>
</feature>
<keyword evidence="6 7" id="KW-0472">Membrane</keyword>
<accession>K0AY45</accession>
<dbReference type="OrthoDB" id="9778331at2"/>